<proteinExistence type="predicted"/>
<evidence type="ECO:0000313" key="2">
    <source>
        <dbReference type="Proteomes" id="UP001152795"/>
    </source>
</evidence>
<dbReference type="EMBL" id="CACRXK020007395">
    <property type="protein sequence ID" value="CAB4012139.1"/>
    <property type="molecule type" value="Genomic_DNA"/>
</dbReference>
<organism evidence="1 2">
    <name type="scientific">Paramuricea clavata</name>
    <name type="common">Red gorgonian</name>
    <name type="synonym">Violescent sea-whip</name>
    <dbReference type="NCBI Taxonomy" id="317549"/>
    <lineage>
        <taxon>Eukaryota</taxon>
        <taxon>Metazoa</taxon>
        <taxon>Cnidaria</taxon>
        <taxon>Anthozoa</taxon>
        <taxon>Octocorallia</taxon>
        <taxon>Malacalcyonacea</taxon>
        <taxon>Plexauridae</taxon>
        <taxon>Paramuricea</taxon>
    </lineage>
</organism>
<accession>A0A6S7I5A9</accession>
<name>A0A6S7I5A9_PARCT</name>
<dbReference type="AlphaFoldDB" id="A0A6S7I5A9"/>
<evidence type="ECO:0000313" key="1">
    <source>
        <dbReference type="EMBL" id="CAB4012139.1"/>
    </source>
</evidence>
<dbReference type="Proteomes" id="UP001152795">
    <property type="component" value="Unassembled WGS sequence"/>
</dbReference>
<comment type="caution">
    <text evidence="1">The sequence shown here is derived from an EMBL/GenBank/DDBJ whole genome shotgun (WGS) entry which is preliminary data.</text>
</comment>
<protein>
    <submittedName>
        <fullName evidence="1">Uncharacterized protein</fullName>
    </submittedName>
</protein>
<keyword evidence="2" id="KW-1185">Reference proteome</keyword>
<sequence length="184" mass="21080">MATDETPGSGAKSKNFFSGFVCGHLAKHVEARHLVKLKEDRFILRFNDIDRITSIYCDYIYKEKGKTLKRDFKNRRDNFLKIVGQLESDGFLKNVGSGKDYDKEFLKFEVKNSGMWHSLTKNYSVPRNPLMNLENFCASRGEPDTGLGTTQSDEPLHNEVQNTLFIHIHILPNLNGLDLALAYY</sequence>
<reference evidence="1" key="1">
    <citation type="submission" date="2020-04" db="EMBL/GenBank/DDBJ databases">
        <authorList>
            <person name="Alioto T."/>
            <person name="Alioto T."/>
            <person name="Gomez Garrido J."/>
        </authorList>
    </citation>
    <scope>NUCLEOTIDE SEQUENCE</scope>
    <source>
        <strain evidence="1">A484AB</strain>
    </source>
</reference>
<gene>
    <name evidence="1" type="ORF">PACLA_8A021575</name>
</gene>